<organism evidence="1 2">
    <name type="scientific">Nostoc favosum CHAB5714</name>
    <dbReference type="NCBI Taxonomy" id="2780399"/>
    <lineage>
        <taxon>Bacteria</taxon>
        <taxon>Bacillati</taxon>
        <taxon>Cyanobacteriota</taxon>
        <taxon>Cyanophyceae</taxon>
        <taxon>Nostocales</taxon>
        <taxon>Nostocaceae</taxon>
        <taxon>Nostoc</taxon>
        <taxon>Nostoc favosum</taxon>
    </lineage>
</organism>
<proteinExistence type="predicted"/>
<name>A0ABS8ICW5_9NOSO</name>
<accession>A0ABS8ICW5</accession>
<keyword evidence="2" id="KW-1185">Reference proteome</keyword>
<gene>
    <name evidence="1" type="ORF">LC586_23420</name>
</gene>
<evidence type="ECO:0000313" key="2">
    <source>
        <dbReference type="Proteomes" id="UP001199525"/>
    </source>
</evidence>
<reference evidence="1 2" key="1">
    <citation type="journal article" date="2021" name="Microorganisms">
        <title>Genome Evolution of Filamentous Cyanobacterium Nostoc Species: From Facultative Symbiosis to Free Living.</title>
        <authorList>
            <person name="Huo D."/>
            <person name="Li H."/>
            <person name="Cai F."/>
            <person name="Guo X."/>
            <person name="Qiao Z."/>
            <person name="Wang W."/>
            <person name="Yu G."/>
            <person name="Li R."/>
        </authorList>
    </citation>
    <scope>NUCLEOTIDE SEQUENCE [LARGE SCALE GENOMIC DNA]</scope>
    <source>
        <strain evidence="1 2">CHAB 5714</strain>
    </source>
</reference>
<dbReference type="Proteomes" id="UP001199525">
    <property type="component" value="Unassembled WGS sequence"/>
</dbReference>
<evidence type="ECO:0008006" key="3">
    <source>
        <dbReference type="Google" id="ProtNLM"/>
    </source>
</evidence>
<dbReference type="EMBL" id="JAIVFQ010000042">
    <property type="protein sequence ID" value="MCC5602067.1"/>
    <property type="molecule type" value="Genomic_DNA"/>
</dbReference>
<sequence>MPEPISLISSAEIKPGEFLSFLQYSGILLHPDNVYDGRISRDNTHVWIVLDNTELKNFNHDEIELITQKLTAKPQTHILLDVSKTSGSEQLALEFACKFAKKWSCIVYNSNYKIYSPQELLELCPAEAGFVWEVDSKFNPI</sequence>
<evidence type="ECO:0000313" key="1">
    <source>
        <dbReference type="EMBL" id="MCC5602067.1"/>
    </source>
</evidence>
<comment type="caution">
    <text evidence="1">The sequence shown here is derived from an EMBL/GenBank/DDBJ whole genome shotgun (WGS) entry which is preliminary data.</text>
</comment>
<dbReference type="RefSeq" id="WP_229487037.1">
    <property type="nucleotide sequence ID" value="NZ_JAIVFQ010000042.1"/>
</dbReference>
<protein>
    <recommendedName>
        <fullName evidence="3">DUF4265 domain-containing protein</fullName>
    </recommendedName>
</protein>